<dbReference type="GO" id="GO:0046872">
    <property type="term" value="F:metal ion binding"/>
    <property type="evidence" value="ECO:0007669"/>
    <property type="project" value="UniProtKB-UniRule"/>
</dbReference>
<dbReference type="EC" id="3.1.3.5" evidence="9"/>
<dbReference type="FunFam" id="3.40.1210.10:FF:000001">
    <property type="entry name" value="5'/3'-nucleotidase SurE"/>
    <property type="match status" value="1"/>
</dbReference>
<name>E8N2P8_ANATU</name>
<organism evidence="11 12">
    <name type="scientific">Anaerolinea thermophila (strain DSM 14523 / JCM 11388 / NBRC 100420 / UNI-1)</name>
    <dbReference type="NCBI Taxonomy" id="926569"/>
    <lineage>
        <taxon>Bacteria</taxon>
        <taxon>Bacillati</taxon>
        <taxon>Chloroflexota</taxon>
        <taxon>Anaerolineae</taxon>
        <taxon>Anaerolineales</taxon>
        <taxon>Anaerolineaceae</taxon>
        <taxon>Anaerolinea</taxon>
    </lineage>
</organism>
<dbReference type="SUPFAM" id="SSF64167">
    <property type="entry name" value="SurE-like"/>
    <property type="match status" value="1"/>
</dbReference>
<dbReference type="GO" id="GO:0005737">
    <property type="term" value="C:cytoplasm"/>
    <property type="evidence" value="ECO:0007669"/>
    <property type="project" value="UniProtKB-SubCell"/>
</dbReference>
<comment type="function">
    <text evidence="9">Nucleotidase that shows phosphatase activity on nucleoside 5'-monophosphates.</text>
</comment>
<dbReference type="InterPro" id="IPR036523">
    <property type="entry name" value="SurE-like_sf"/>
</dbReference>
<dbReference type="GO" id="GO:0008253">
    <property type="term" value="F:5'-nucleotidase activity"/>
    <property type="evidence" value="ECO:0007669"/>
    <property type="project" value="UniProtKB-UniRule"/>
</dbReference>
<dbReference type="NCBIfam" id="NF001490">
    <property type="entry name" value="PRK00346.1-4"/>
    <property type="match status" value="1"/>
</dbReference>
<feature type="binding site" evidence="9">
    <location>
        <position position="39"/>
    </location>
    <ligand>
        <name>a divalent metal cation</name>
        <dbReference type="ChEBI" id="CHEBI:60240"/>
    </ligand>
</feature>
<feature type="domain" description="Survival protein SurE-like phosphatase/nucleotidase" evidence="10">
    <location>
        <begin position="3"/>
        <end position="191"/>
    </location>
</feature>
<dbReference type="InterPro" id="IPR030048">
    <property type="entry name" value="SurE"/>
</dbReference>
<sequence>MHIMVTNDDGINAPGLLALANAMKPLGQVSVLAPERNWSSSGHVRTLDRPLRVKSVQMDHELTGHACDGAPSDCVALANAGFFNEKVDLVISGINSSANLGHDVTYSGTVTAAMEAAIWGIPAIAFSLDIPETLETPPDYSTAARVAREIVAATIQYGLPPHLLLNVNIPYLPFEEIRGVQITRMGLRVYHDQLDRRLDPRGRPYYWTIGGSPTGVPERGTDIGAIHEGYVSVTPLQLDLTAFHFIPEMNTWQWNGLSSKGS</sequence>
<evidence type="ECO:0000256" key="9">
    <source>
        <dbReference type="HAMAP-Rule" id="MF_00060"/>
    </source>
</evidence>
<dbReference type="HAMAP" id="MF_00060">
    <property type="entry name" value="SurE"/>
    <property type="match status" value="1"/>
</dbReference>
<feature type="binding site" evidence="9">
    <location>
        <position position="95"/>
    </location>
    <ligand>
        <name>a divalent metal cation</name>
        <dbReference type="ChEBI" id="CHEBI:60240"/>
    </ligand>
</feature>
<dbReference type="AlphaFoldDB" id="E8N2P8"/>
<evidence type="ECO:0000256" key="4">
    <source>
        <dbReference type="ARBA" id="ARBA00011062"/>
    </source>
</evidence>
<evidence type="ECO:0000256" key="5">
    <source>
        <dbReference type="ARBA" id="ARBA00022490"/>
    </source>
</evidence>
<dbReference type="STRING" id="926569.ANT_08200"/>
<evidence type="ECO:0000256" key="2">
    <source>
        <dbReference type="ARBA" id="ARBA00001946"/>
    </source>
</evidence>
<keyword evidence="6 9" id="KW-0479">Metal-binding</keyword>
<evidence type="ECO:0000256" key="3">
    <source>
        <dbReference type="ARBA" id="ARBA00004496"/>
    </source>
</evidence>
<proteinExistence type="inferred from homology"/>
<evidence type="ECO:0000259" key="10">
    <source>
        <dbReference type="Pfam" id="PF01975"/>
    </source>
</evidence>
<dbReference type="GO" id="GO:0004309">
    <property type="term" value="F:exopolyphosphatase activity"/>
    <property type="evidence" value="ECO:0007669"/>
    <property type="project" value="TreeGrafter"/>
</dbReference>
<feature type="binding site" evidence="9">
    <location>
        <position position="8"/>
    </location>
    <ligand>
        <name>a divalent metal cation</name>
        <dbReference type="ChEBI" id="CHEBI:60240"/>
    </ligand>
</feature>
<keyword evidence="8 9" id="KW-0378">Hydrolase</keyword>
<evidence type="ECO:0000256" key="6">
    <source>
        <dbReference type="ARBA" id="ARBA00022723"/>
    </source>
</evidence>
<dbReference type="KEGG" id="atm:ANT_08200"/>
<dbReference type="GO" id="GO:0008254">
    <property type="term" value="F:3'-nucleotidase activity"/>
    <property type="evidence" value="ECO:0007669"/>
    <property type="project" value="TreeGrafter"/>
</dbReference>
<dbReference type="PANTHER" id="PTHR30457:SF12">
    <property type="entry name" value="5'_3'-NUCLEOTIDASE SURE"/>
    <property type="match status" value="1"/>
</dbReference>
<keyword evidence="5 9" id="KW-0963">Cytoplasm</keyword>
<dbReference type="RefSeq" id="WP_013559246.1">
    <property type="nucleotide sequence ID" value="NC_014960.1"/>
</dbReference>
<dbReference type="InParanoid" id="E8N2P8"/>
<dbReference type="OrthoDB" id="9780815at2"/>
<comment type="catalytic activity">
    <reaction evidence="1 9">
        <text>a ribonucleoside 5'-phosphate + H2O = a ribonucleoside + phosphate</text>
        <dbReference type="Rhea" id="RHEA:12484"/>
        <dbReference type="ChEBI" id="CHEBI:15377"/>
        <dbReference type="ChEBI" id="CHEBI:18254"/>
        <dbReference type="ChEBI" id="CHEBI:43474"/>
        <dbReference type="ChEBI" id="CHEBI:58043"/>
        <dbReference type="EC" id="3.1.3.5"/>
    </reaction>
</comment>
<dbReference type="Gene3D" id="3.40.1210.10">
    <property type="entry name" value="Survival protein SurE-like phosphatase/nucleotidase"/>
    <property type="match status" value="1"/>
</dbReference>
<evidence type="ECO:0000313" key="11">
    <source>
        <dbReference type="EMBL" id="BAJ62854.1"/>
    </source>
</evidence>
<accession>E8N2P8</accession>
<comment type="similarity">
    <text evidence="4 9">Belongs to the SurE nucleotidase family.</text>
</comment>
<comment type="cofactor">
    <cofactor evidence="9">
        <name>a divalent metal cation</name>
        <dbReference type="ChEBI" id="CHEBI:60240"/>
    </cofactor>
    <text evidence="9">Binds 1 divalent metal cation per subunit.</text>
</comment>
<reference evidence="11 12" key="1">
    <citation type="submission" date="2010-12" db="EMBL/GenBank/DDBJ databases">
        <title>Whole genome sequence of Anaerolinea thermophila UNI-1.</title>
        <authorList>
            <person name="Narita-Yamada S."/>
            <person name="Kishi E."/>
            <person name="Watanabe Y."/>
            <person name="Takasaki K."/>
            <person name="Ankai A."/>
            <person name="Oguchi A."/>
            <person name="Fukui S."/>
            <person name="Takahashi M."/>
            <person name="Yashiro I."/>
            <person name="Hosoyama A."/>
            <person name="Sekiguchi Y."/>
            <person name="Hanada S."/>
            <person name="Fujita N."/>
        </authorList>
    </citation>
    <scope>NUCLEOTIDE SEQUENCE [LARGE SCALE GENOMIC DNA]</scope>
    <source>
        <strain evidence="12">DSM 14523 / JCM 11388 / NBRC 100420 / UNI-1</strain>
    </source>
</reference>
<keyword evidence="7 9" id="KW-0547">Nucleotide-binding</keyword>
<dbReference type="GO" id="GO:0000166">
    <property type="term" value="F:nucleotide binding"/>
    <property type="evidence" value="ECO:0007669"/>
    <property type="project" value="UniProtKB-KW"/>
</dbReference>
<dbReference type="Pfam" id="PF01975">
    <property type="entry name" value="SurE"/>
    <property type="match status" value="1"/>
</dbReference>
<dbReference type="PANTHER" id="PTHR30457">
    <property type="entry name" value="5'-NUCLEOTIDASE SURE"/>
    <property type="match status" value="1"/>
</dbReference>
<evidence type="ECO:0000313" key="12">
    <source>
        <dbReference type="Proteomes" id="UP000008922"/>
    </source>
</evidence>
<evidence type="ECO:0000256" key="7">
    <source>
        <dbReference type="ARBA" id="ARBA00022741"/>
    </source>
</evidence>
<dbReference type="Proteomes" id="UP000008922">
    <property type="component" value="Chromosome"/>
</dbReference>
<feature type="binding site" evidence="9">
    <location>
        <position position="9"/>
    </location>
    <ligand>
        <name>a divalent metal cation</name>
        <dbReference type="ChEBI" id="CHEBI:60240"/>
    </ligand>
</feature>
<protein>
    <recommendedName>
        <fullName evidence="9">5'-nucleotidase SurE</fullName>
        <ecNumber evidence="9">3.1.3.5</ecNumber>
    </recommendedName>
    <alternativeName>
        <fullName evidence="9">Nucleoside 5'-monophosphate phosphohydrolase</fullName>
    </alternativeName>
</protein>
<evidence type="ECO:0000256" key="8">
    <source>
        <dbReference type="ARBA" id="ARBA00022801"/>
    </source>
</evidence>
<dbReference type="NCBIfam" id="TIGR00087">
    <property type="entry name" value="surE"/>
    <property type="match status" value="1"/>
</dbReference>
<comment type="subcellular location">
    <subcellularLocation>
        <location evidence="3 9">Cytoplasm</location>
    </subcellularLocation>
</comment>
<dbReference type="HOGENOM" id="CLU_045192_1_2_0"/>
<dbReference type="InterPro" id="IPR002828">
    <property type="entry name" value="SurE-like_Pase/nucleotidase"/>
</dbReference>
<comment type="cofactor">
    <cofactor evidence="2">
        <name>Mg(2+)</name>
        <dbReference type="ChEBI" id="CHEBI:18420"/>
    </cofactor>
</comment>
<dbReference type="EMBL" id="AP012029">
    <property type="protein sequence ID" value="BAJ62854.1"/>
    <property type="molecule type" value="Genomic_DNA"/>
</dbReference>
<keyword evidence="12" id="KW-1185">Reference proteome</keyword>
<dbReference type="eggNOG" id="COG0496">
    <property type="taxonomic scope" value="Bacteria"/>
</dbReference>
<evidence type="ECO:0000256" key="1">
    <source>
        <dbReference type="ARBA" id="ARBA00000815"/>
    </source>
</evidence>
<gene>
    <name evidence="9 11" type="primary">surE</name>
    <name evidence="11" type="ordered locus">ANT_08200</name>
</gene>